<dbReference type="OrthoDB" id="7376058at2"/>
<dbReference type="CDD" id="cd11068">
    <property type="entry name" value="CYP120A1"/>
    <property type="match status" value="1"/>
</dbReference>
<keyword evidence="12" id="KW-0521">NADP</keyword>
<dbReference type="GO" id="GO:0016705">
    <property type="term" value="F:oxidoreductase activity, acting on paired donors, with incorporation or reduction of molecular oxygen"/>
    <property type="evidence" value="ECO:0007669"/>
    <property type="project" value="InterPro"/>
</dbReference>
<evidence type="ECO:0000256" key="3">
    <source>
        <dbReference type="ARBA" id="ARBA00001974"/>
    </source>
</evidence>
<protein>
    <submittedName>
        <fullName evidence="18">Cytochrome P450</fullName>
    </submittedName>
</protein>
<dbReference type="InterPro" id="IPR050121">
    <property type="entry name" value="Cytochrome_P450_monoxygenase"/>
</dbReference>
<evidence type="ECO:0000256" key="13">
    <source>
        <dbReference type="ARBA" id="ARBA00023002"/>
    </source>
</evidence>
<evidence type="ECO:0000256" key="5">
    <source>
        <dbReference type="ARBA" id="ARBA00010617"/>
    </source>
</evidence>
<dbReference type="InterPro" id="IPR001128">
    <property type="entry name" value="Cyt_P450"/>
</dbReference>
<organism evidence="18 19">
    <name type="scientific">Nocardia ninae NBRC 108245</name>
    <dbReference type="NCBI Taxonomy" id="1210091"/>
    <lineage>
        <taxon>Bacteria</taxon>
        <taxon>Bacillati</taxon>
        <taxon>Actinomycetota</taxon>
        <taxon>Actinomycetes</taxon>
        <taxon>Mycobacteriales</taxon>
        <taxon>Nocardiaceae</taxon>
        <taxon>Nocardia</taxon>
    </lineage>
</organism>
<comment type="cofactor">
    <cofactor evidence="2 16">
        <name>heme</name>
        <dbReference type="ChEBI" id="CHEBI:30413"/>
    </cofactor>
</comment>
<dbReference type="Gene3D" id="1.10.630.10">
    <property type="entry name" value="Cytochrome P450"/>
    <property type="match status" value="1"/>
</dbReference>
<evidence type="ECO:0000256" key="11">
    <source>
        <dbReference type="ARBA" id="ARBA00022827"/>
    </source>
</evidence>
<dbReference type="FunFam" id="1.10.630.10:FF:000040">
    <property type="entry name" value="Bifunctional cytochrome P450/NADPH--P450 reductase"/>
    <property type="match status" value="1"/>
</dbReference>
<keyword evidence="6" id="KW-0813">Transport</keyword>
<evidence type="ECO:0000313" key="19">
    <source>
        <dbReference type="Proteomes" id="UP000321424"/>
    </source>
</evidence>
<keyword evidence="13 17" id="KW-0560">Oxidoreductase</keyword>
<keyword evidence="11" id="KW-0274">FAD</keyword>
<comment type="caution">
    <text evidence="18">The sequence shown here is derived from an EMBL/GenBank/DDBJ whole genome shotgun (WGS) entry which is preliminary data.</text>
</comment>
<evidence type="ECO:0000256" key="8">
    <source>
        <dbReference type="ARBA" id="ARBA00022630"/>
    </source>
</evidence>
<dbReference type="InterPro" id="IPR017972">
    <property type="entry name" value="Cyt_P450_CS"/>
</dbReference>
<dbReference type="Proteomes" id="UP000321424">
    <property type="component" value="Unassembled WGS sequence"/>
</dbReference>
<evidence type="ECO:0000256" key="14">
    <source>
        <dbReference type="ARBA" id="ARBA00023004"/>
    </source>
</evidence>
<evidence type="ECO:0000256" key="16">
    <source>
        <dbReference type="PIRSR" id="PIRSR602401-1"/>
    </source>
</evidence>
<dbReference type="AlphaFoldDB" id="A0A511MGW0"/>
<evidence type="ECO:0000256" key="6">
    <source>
        <dbReference type="ARBA" id="ARBA00022448"/>
    </source>
</evidence>
<evidence type="ECO:0000256" key="12">
    <source>
        <dbReference type="ARBA" id="ARBA00022857"/>
    </source>
</evidence>
<dbReference type="PANTHER" id="PTHR24305">
    <property type="entry name" value="CYTOCHROME P450"/>
    <property type="match status" value="1"/>
</dbReference>
<dbReference type="GO" id="GO:0005506">
    <property type="term" value="F:iron ion binding"/>
    <property type="evidence" value="ECO:0007669"/>
    <property type="project" value="InterPro"/>
</dbReference>
<dbReference type="InterPro" id="IPR036396">
    <property type="entry name" value="Cyt_P450_sf"/>
</dbReference>
<evidence type="ECO:0000256" key="17">
    <source>
        <dbReference type="RuleBase" id="RU000461"/>
    </source>
</evidence>
<name>A0A511MGW0_9NOCA</name>
<reference evidence="18 19" key="1">
    <citation type="submission" date="2019-07" db="EMBL/GenBank/DDBJ databases">
        <title>Whole genome shotgun sequence of Nocardia ninae NBRC 108245.</title>
        <authorList>
            <person name="Hosoyama A."/>
            <person name="Uohara A."/>
            <person name="Ohji S."/>
            <person name="Ichikawa N."/>
        </authorList>
    </citation>
    <scope>NUCLEOTIDE SEQUENCE [LARGE SCALE GENOMIC DNA]</scope>
    <source>
        <strain evidence="18 19">NBRC 108245</strain>
    </source>
</reference>
<dbReference type="InterPro" id="IPR002401">
    <property type="entry name" value="Cyt_P450_E_grp-I"/>
</dbReference>
<comment type="similarity">
    <text evidence="4">In the N-terminal section; belongs to the cytochrome P450 family.</text>
</comment>
<evidence type="ECO:0000313" key="18">
    <source>
        <dbReference type="EMBL" id="GEM39933.1"/>
    </source>
</evidence>
<dbReference type="SUPFAM" id="SSF48264">
    <property type="entry name" value="Cytochrome P450"/>
    <property type="match status" value="1"/>
</dbReference>
<dbReference type="GO" id="GO:0020037">
    <property type="term" value="F:heme binding"/>
    <property type="evidence" value="ECO:0007669"/>
    <property type="project" value="InterPro"/>
</dbReference>
<keyword evidence="14 16" id="KW-0408">Iron</keyword>
<keyword evidence="9" id="KW-0288">FMN</keyword>
<evidence type="ECO:0000256" key="1">
    <source>
        <dbReference type="ARBA" id="ARBA00001917"/>
    </source>
</evidence>
<evidence type="ECO:0000256" key="2">
    <source>
        <dbReference type="ARBA" id="ARBA00001971"/>
    </source>
</evidence>
<sequence>MALSARPGTQNPNPALPHPRWRLPLLGDLLTINPVKPTQTSMRDAQKLGPIFQRKIVNWPMIIVSGTDLIAEINDERDWCKHVGVLFKKIRPVARDGLFTAYNHEPNWAKAHNILAPAFTRSAMRGYHDTMNQVVGELLDYWDGYAESGDWVDVAEDMNKATLEIISRAGFGYTFDSFARTDVHPFVAAMLRGLTYINRNANLPPLLQRTLGRRAAAQHRRDIVYVHRVVDEVITARQASGTVGKHGDLLDRMLTVLDPQSGEQLEPLSIRNNLLTFLVAGHETSAGTLAFALYELARHPEVAAQARAELNGRFPGPGRPAIGFDDVAALRTVRRIIDETLRLWPVAPGYFREARHTVTIGDGRYRFEAGDWVLVLTLQAHRDQSAWGHDAEEWDPDRWLPERRSQLGDHIYKPFGTGPRACIGRQFAQAEVTLALAHVLRAFDFEHDPAYTLDIAEQITLKPRGFRLRLTRRQ</sequence>
<proteinExistence type="inferred from homology"/>
<keyword evidence="19" id="KW-1185">Reference proteome</keyword>
<comment type="similarity">
    <text evidence="5 17">Belongs to the cytochrome P450 family.</text>
</comment>
<keyword evidence="7 16" id="KW-0349">Heme</keyword>
<dbReference type="Pfam" id="PF00067">
    <property type="entry name" value="p450"/>
    <property type="match status" value="1"/>
</dbReference>
<evidence type="ECO:0000256" key="10">
    <source>
        <dbReference type="ARBA" id="ARBA00022723"/>
    </source>
</evidence>
<evidence type="ECO:0000256" key="7">
    <source>
        <dbReference type="ARBA" id="ARBA00022617"/>
    </source>
</evidence>
<evidence type="ECO:0000256" key="4">
    <source>
        <dbReference type="ARBA" id="ARBA00010018"/>
    </source>
</evidence>
<accession>A0A511MGW0</accession>
<dbReference type="PROSITE" id="PS00086">
    <property type="entry name" value="CYTOCHROME_P450"/>
    <property type="match status" value="1"/>
</dbReference>
<dbReference type="EMBL" id="BJXA01000030">
    <property type="protein sequence ID" value="GEM39933.1"/>
    <property type="molecule type" value="Genomic_DNA"/>
</dbReference>
<dbReference type="RefSeq" id="WP_147134466.1">
    <property type="nucleotide sequence ID" value="NZ_BJXA01000030.1"/>
</dbReference>
<comment type="cofactor">
    <cofactor evidence="1">
        <name>FMN</name>
        <dbReference type="ChEBI" id="CHEBI:58210"/>
    </cofactor>
</comment>
<comment type="cofactor">
    <cofactor evidence="3">
        <name>FAD</name>
        <dbReference type="ChEBI" id="CHEBI:57692"/>
    </cofactor>
</comment>
<keyword evidence="15 17" id="KW-0503">Monooxygenase</keyword>
<dbReference type="PRINTS" id="PR00463">
    <property type="entry name" value="EP450I"/>
</dbReference>
<evidence type="ECO:0000256" key="9">
    <source>
        <dbReference type="ARBA" id="ARBA00022643"/>
    </source>
</evidence>
<dbReference type="GO" id="GO:0004497">
    <property type="term" value="F:monooxygenase activity"/>
    <property type="evidence" value="ECO:0007669"/>
    <property type="project" value="UniProtKB-KW"/>
</dbReference>
<evidence type="ECO:0000256" key="15">
    <source>
        <dbReference type="ARBA" id="ARBA00023033"/>
    </source>
</evidence>
<keyword evidence="8" id="KW-0285">Flavoprotein</keyword>
<gene>
    <name evidence="18" type="ORF">NN4_44520</name>
</gene>
<dbReference type="PANTHER" id="PTHR24305:SF166">
    <property type="entry name" value="CYTOCHROME P450 12A4, MITOCHONDRIAL-RELATED"/>
    <property type="match status" value="1"/>
</dbReference>
<feature type="binding site" description="axial binding residue" evidence="16">
    <location>
        <position position="422"/>
    </location>
    <ligand>
        <name>heme</name>
        <dbReference type="ChEBI" id="CHEBI:30413"/>
    </ligand>
    <ligandPart>
        <name>Fe</name>
        <dbReference type="ChEBI" id="CHEBI:18248"/>
    </ligandPart>
</feature>
<dbReference type="PRINTS" id="PR00385">
    <property type="entry name" value="P450"/>
</dbReference>
<keyword evidence="10 16" id="KW-0479">Metal-binding</keyword>